<organism evidence="2 3">
    <name type="scientific">Polyplax serrata</name>
    <name type="common">Common mouse louse</name>
    <dbReference type="NCBI Taxonomy" id="468196"/>
    <lineage>
        <taxon>Eukaryota</taxon>
        <taxon>Metazoa</taxon>
        <taxon>Ecdysozoa</taxon>
        <taxon>Arthropoda</taxon>
        <taxon>Hexapoda</taxon>
        <taxon>Insecta</taxon>
        <taxon>Pterygota</taxon>
        <taxon>Neoptera</taxon>
        <taxon>Paraneoptera</taxon>
        <taxon>Psocodea</taxon>
        <taxon>Troctomorpha</taxon>
        <taxon>Phthiraptera</taxon>
        <taxon>Anoplura</taxon>
        <taxon>Polyplacidae</taxon>
        <taxon>Polyplax</taxon>
    </lineage>
</organism>
<feature type="non-terminal residue" evidence="2">
    <location>
        <position position="85"/>
    </location>
</feature>
<reference evidence="2 3" key="1">
    <citation type="submission" date="2023-09" db="EMBL/GenBank/DDBJ databases">
        <title>Genomes of two closely related lineages of the louse Polyplax serrata with different host specificities.</title>
        <authorList>
            <person name="Martinu J."/>
            <person name="Tarabai H."/>
            <person name="Stefka J."/>
            <person name="Hypsa V."/>
        </authorList>
    </citation>
    <scope>NUCLEOTIDE SEQUENCE [LARGE SCALE GENOMIC DNA]</scope>
    <source>
        <strain evidence="2">98ZLc_SE</strain>
    </source>
</reference>
<dbReference type="Proteomes" id="UP001359485">
    <property type="component" value="Unassembled WGS sequence"/>
</dbReference>
<protein>
    <submittedName>
        <fullName evidence="2">Uncharacterized protein</fullName>
    </submittedName>
</protein>
<name>A0ABR1BBR9_POLSC</name>
<evidence type="ECO:0000313" key="3">
    <source>
        <dbReference type="Proteomes" id="UP001359485"/>
    </source>
</evidence>
<proteinExistence type="predicted"/>
<evidence type="ECO:0000313" key="2">
    <source>
        <dbReference type="EMBL" id="KAK6640890.1"/>
    </source>
</evidence>
<feature type="region of interest" description="Disordered" evidence="1">
    <location>
        <begin position="1"/>
        <end position="85"/>
    </location>
</feature>
<keyword evidence="3" id="KW-1185">Reference proteome</keyword>
<dbReference type="EMBL" id="JAWJWF010000001">
    <property type="protein sequence ID" value="KAK6640890.1"/>
    <property type="molecule type" value="Genomic_DNA"/>
</dbReference>
<evidence type="ECO:0000256" key="1">
    <source>
        <dbReference type="SAM" id="MobiDB-lite"/>
    </source>
</evidence>
<comment type="caution">
    <text evidence="2">The sequence shown here is derived from an EMBL/GenBank/DDBJ whole genome shotgun (WGS) entry which is preliminary data.</text>
</comment>
<feature type="compositionally biased region" description="Basic and acidic residues" evidence="1">
    <location>
        <begin position="41"/>
        <end position="59"/>
    </location>
</feature>
<accession>A0ABR1BBR9</accession>
<gene>
    <name evidence="2" type="ORF">RUM44_012588</name>
</gene>
<sequence length="85" mass="9643">MTVVVVNGRCQKKNEEGIPSENSPDADELVKKRTPTPENPRVSDETVKRQKSKEVERKTKPQKNLSTENLHTSHDKGQAFFIVLN</sequence>